<dbReference type="Proteomes" id="UP000001817">
    <property type="component" value="Chromosome 3"/>
</dbReference>
<dbReference type="eggNOG" id="ENOG5031YUV">
    <property type="taxonomic scope" value="Bacteria"/>
</dbReference>
<dbReference type="PATRIC" id="fig|266265.5.peg.8168"/>
<evidence type="ECO:0000313" key="2">
    <source>
        <dbReference type="Proteomes" id="UP000001817"/>
    </source>
</evidence>
<evidence type="ECO:0000313" key="1">
    <source>
        <dbReference type="EMBL" id="ABE36307.1"/>
    </source>
</evidence>
<evidence type="ECO:0008006" key="3">
    <source>
        <dbReference type="Google" id="ProtNLM"/>
    </source>
</evidence>
<organism evidence="1 2">
    <name type="scientific">Paraburkholderia xenovorans (strain LB400)</name>
    <dbReference type="NCBI Taxonomy" id="266265"/>
    <lineage>
        <taxon>Bacteria</taxon>
        <taxon>Pseudomonadati</taxon>
        <taxon>Pseudomonadota</taxon>
        <taxon>Betaproteobacteria</taxon>
        <taxon>Burkholderiales</taxon>
        <taxon>Burkholderiaceae</taxon>
        <taxon>Paraburkholderia</taxon>
    </lineage>
</organism>
<protein>
    <recommendedName>
        <fullName evidence="3">DUF3088 domain-containing protein</fullName>
    </recommendedName>
</protein>
<dbReference type="RefSeq" id="WP_011493563.1">
    <property type="nucleotide sequence ID" value="NC_007953.1"/>
</dbReference>
<dbReference type="KEGG" id="bxe:Bxe_C0400"/>
<accession>Q13HY2</accession>
<reference evidence="1 2" key="1">
    <citation type="journal article" date="2006" name="Proc. Natl. Acad. Sci. U.S.A.">
        <title>Burkholderia xenovorans LB400 harbors a multi-replicon, 9.73-Mbp genome shaped for versatility.</title>
        <authorList>
            <person name="Chain P.S."/>
            <person name="Denef V.J."/>
            <person name="Konstantinidis K.T."/>
            <person name="Vergez L.M."/>
            <person name="Agullo L."/>
            <person name="Reyes V.L."/>
            <person name="Hauser L."/>
            <person name="Cordova M."/>
            <person name="Gomez L."/>
            <person name="Gonzalez M."/>
            <person name="Land M."/>
            <person name="Lao V."/>
            <person name="Larimer F."/>
            <person name="LiPuma J.J."/>
            <person name="Mahenthiralingam E."/>
            <person name="Malfatti S.A."/>
            <person name="Marx C.J."/>
            <person name="Parnell J.J."/>
            <person name="Ramette A."/>
            <person name="Richardson P."/>
            <person name="Seeger M."/>
            <person name="Smith D."/>
            <person name="Spilker T."/>
            <person name="Sul W.J."/>
            <person name="Tsoi T.V."/>
            <person name="Ulrich L.E."/>
            <person name="Zhulin I.B."/>
            <person name="Tiedje J.M."/>
        </authorList>
    </citation>
    <scope>NUCLEOTIDE SEQUENCE [LARGE SCALE GENOMIC DNA]</scope>
    <source>
        <strain evidence="1 2">LB400</strain>
    </source>
</reference>
<proteinExistence type="predicted"/>
<dbReference type="AlphaFoldDB" id="Q13HY2"/>
<dbReference type="KEGG" id="bxb:DR64_8042"/>
<dbReference type="STRING" id="266265.Bxe_C0400"/>
<sequence>MSRDLLLLLEPGFTDSAHPGERFVCPHSVAIEGLLASDPVRIARLDVKHIPFLRPRRDVIAALDDEHQGLPVLVLGSEHPVPEDAQTLGDKRFVTDTKRILALLAERHGFPKIH</sequence>
<dbReference type="EMBL" id="CP000272">
    <property type="protein sequence ID" value="ABE36307.1"/>
    <property type="molecule type" value="Genomic_DNA"/>
</dbReference>
<gene>
    <name evidence="1" type="ORF">Bxe_C0400</name>
</gene>
<keyword evidence="2" id="KW-1185">Reference proteome</keyword>
<dbReference type="InterPro" id="IPR021439">
    <property type="entry name" value="DUF3088"/>
</dbReference>
<dbReference type="Pfam" id="PF11287">
    <property type="entry name" value="DUF3088"/>
    <property type="match status" value="1"/>
</dbReference>
<dbReference type="OrthoDB" id="8719074at2"/>
<name>Q13HY2_PARXL</name>